<keyword evidence="1" id="KW-0805">Transcription regulation</keyword>
<dbReference type="Pfam" id="PF06719">
    <property type="entry name" value="AraC_N"/>
    <property type="match status" value="1"/>
</dbReference>
<evidence type="ECO:0000313" key="5">
    <source>
        <dbReference type="Proteomes" id="UP001157167"/>
    </source>
</evidence>
<dbReference type="InterPro" id="IPR009594">
    <property type="entry name" value="Tscrpt_reg_HTH_AraC_N"/>
</dbReference>
<organism evidence="4 5">
    <name type="scientific">Zoogloea oryzae</name>
    <dbReference type="NCBI Taxonomy" id="310767"/>
    <lineage>
        <taxon>Bacteria</taxon>
        <taxon>Pseudomonadati</taxon>
        <taxon>Pseudomonadota</taxon>
        <taxon>Betaproteobacteria</taxon>
        <taxon>Rhodocyclales</taxon>
        <taxon>Zoogloeaceae</taxon>
        <taxon>Zoogloea</taxon>
    </lineage>
</organism>
<dbReference type="PANTHER" id="PTHR43436">
    <property type="entry name" value="ARAC-FAMILY TRANSCRIPTIONAL REGULATOR"/>
    <property type="match status" value="1"/>
</dbReference>
<feature type="domain" description="HTH araC/xylS-type" evidence="3">
    <location>
        <begin position="206"/>
        <end position="304"/>
    </location>
</feature>
<dbReference type="Pfam" id="PF12833">
    <property type="entry name" value="HTH_18"/>
    <property type="match status" value="1"/>
</dbReference>
<protein>
    <submittedName>
        <fullName evidence="4">AraC family transcriptional regulator</fullName>
    </submittedName>
</protein>
<sequence>MITSGFPPPAEAAALDAARQALADIIERYCTEDGPTATSVPGLSLFRASSTSTPICAVYRSVLAVAVQGSKRLVLADEHFQYDSRHYLITSVDLPVMGQITEATPDKPYLCAVFDMDAHKIAELASTLQLAPPSPGNGQLGLGVSDLTLPVMDALLRIARLLDTPRDIPVLAPLHERELLYRLLTGEQGLRLRAIAAADSQSHRTARAVAWIKENFDQPLSIEALADAANMSKSTLHQHFKALTAMSPLQYQKQIRLQEARKLMLLESLDAASVARRVGYESPSQFSREYRRLFGAPPLRDVARMR</sequence>
<evidence type="ECO:0000259" key="3">
    <source>
        <dbReference type="PROSITE" id="PS01124"/>
    </source>
</evidence>
<accession>A0ABQ6FCA7</accession>
<keyword evidence="5" id="KW-1185">Reference proteome</keyword>
<dbReference type="SMART" id="SM00342">
    <property type="entry name" value="HTH_ARAC"/>
    <property type="match status" value="1"/>
</dbReference>
<evidence type="ECO:0000256" key="2">
    <source>
        <dbReference type="ARBA" id="ARBA00023163"/>
    </source>
</evidence>
<evidence type="ECO:0000256" key="1">
    <source>
        <dbReference type="ARBA" id="ARBA00023015"/>
    </source>
</evidence>
<proteinExistence type="predicted"/>
<dbReference type="PANTHER" id="PTHR43436:SF1">
    <property type="entry name" value="TRANSCRIPTIONAL REGULATORY PROTEIN"/>
    <property type="match status" value="1"/>
</dbReference>
<dbReference type="SUPFAM" id="SSF46689">
    <property type="entry name" value="Homeodomain-like"/>
    <property type="match status" value="2"/>
</dbReference>
<gene>
    <name evidence="4" type="ORF">GCM10007933_18090</name>
</gene>
<dbReference type="EMBL" id="BSPX01000023">
    <property type="protein sequence ID" value="GLT22350.1"/>
    <property type="molecule type" value="Genomic_DNA"/>
</dbReference>
<dbReference type="InterPro" id="IPR009057">
    <property type="entry name" value="Homeodomain-like_sf"/>
</dbReference>
<dbReference type="Proteomes" id="UP001157167">
    <property type="component" value="Unassembled WGS sequence"/>
</dbReference>
<evidence type="ECO:0000313" key="4">
    <source>
        <dbReference type="EMBL" id="GLT22350.1"/>
    </source>
</evidence>
<reference evidence="5" key="1">
    <citation type="journal article" date="2019" name="Int. J. Syst. Evol. Microbiol.">
        <title>The Global Catalogue of Microorganisms (GCM) 10K type strain sequencing project: providing services to taxonomists for standard genome sequencing and annotation.</title>
        <authorList>
            <consortium name="The Broad Institute Genomics Platform"/>
            <consortium name="The Broad Institute Genome Sequencing Center for Infectious Disease"/>
            <person name="Wu L."/>
            <person name="Ma J."/>
        </authorList>
    </citation>
    <scope>NUCLEOTIDE SEQUENCE [LARGE SCALE GENOMIC DNA]</scope>
    <source>
        <strain evidence="5">NBRC 102407</strain>
    </source>
</reference>
<name>A0ABQ6FCA7_9RHOO</name>
<keyword evidence="2" id="KW-0804">Transcription</keyword>
<dbReference type="PROSITE" id="PS01124">
    <property type="entry name" value="HTH_ARAC_FAMILY_2"/>
    <property type="match status" value="1"/>
</dbReference>
<dbReference type="InterPro" id="IPR018060">
    <property type="entry name" value="HTH_AraC"/>
</dbReference>
<dbReference type="Gene3D" id="1.10.10.60">
    <property type="entry name" value="Homeodomain-like"/>
    <property type="match status" value="1"/>
</dbReference>
<dbReference type="RefSeq" id="WP_284187671.1">
    <property type="nucleotide sequence ID" value="NZ_BSPX01000023.1"/>
</dbReference>
<comment type="caution">
    <text evidence="4">The sequence shown here is derived from an EMBL/GenBank/DDBJ whole genome shotgun (WGS) entry which is preliminary data.</text>
</comment>